<dbReference type="Pfam" id="PF01527">
    <property type="entry name" value="HTH_Tnp_1"/>
    <property type="match status" value="1"/>
</dbReference>
<keyword evidence="3" id="KW-1185">Reference proteome</keyword>
<dbReference type="SUPFAM" id="SSF48295">
    <property type="entry name" value="TrpR-like"/>
    <property type="match status" value="1"/>
</dbReference>
<protein>
    <submittedName>
        <fullName evidence="2">Transposase</fullName>
    </submittedName>
</protein>
<dbReference type="GO" id="GO:0043565">
    <property type="term" value="F:sequence-specific DNA binding"/>
    <property type="evidence" value="ECO:0007669"/>
    <property type="project" value="InterPro"/>
</dbReference>
<sequence length="143" mass="15155">MATTEEFLRDYGVDIRGNGQRRWPDEIKARIVAESLKTGATVNAVAARYGLRANHLSEWRSRARNGRLVLPAAEENGFCFASVVLSDGAGAAAVPAVPERGAKSDGMSAVPIEIAVGQVTIRLESGTKAARIAEIVRAIGGRP</sequence>
<gene>
    <name evidence="2" type="ORF">SAMN04488092_1244</name>
</gene>
<dbReference type="OrthoDB" id="9800877at2"/>
<dbReference type="PANTHER" id="PTHR37936">
    <property type="entry name" value="TRANSPOSASE INSC FOR INSERTION ELEMENT IS2A-RELATED"/>
    <property type="match status" value="1"/>
</dbReference>
<dbReference type="Gene3D" id="1.10.10.10">
    <property type="entry name" value="Winged helix-like DNA-binding domain superfamily/Winged helix DNA-binding domain"/>
    <property type="match status" value="1"/>
</dbReference>
<accession>A0A1H9L6W0</accession>
<dbReference type="InterPro" id="IPR010921">
    <property type="entry name" value="Trp_repressor/repl_initiator"/>
</dbReference>
<evidence type="ECO:0000313" key="3">
    <source>
        <dbReference type="Proteomes" id="UP000198634"/>
    </source>
</evidence>
<dbReference type="PANTHER" id="PTHR37936:SF3">
    <property type="entry name" value="TRANSPOSASE INSC FOR INSERTION ELEMENT IS2A-RELATED"/>
    <property type="match status" value="1"/>
</dbReference>
<dbReference type="EMBL" id="FOEP01000024">
    <property type="protein sequence ID" value="SER07100.1"/>
    <property type="molecule type" value="Genomic_DNA"/>
</dbReference>
<dbReference type="GO" id="GO:0004803">
    <property type="term" value="F:transposase activity"/>
    <property type="evidence" value="ECO:0007669"/>
    <property type="project" value="InterPro"/>
</dbReference>
<dbReference type="STRING" id="657014.SAMN04488092_1244"/>
<dbReference type="InterPro" id="IPR002514">
    <property type="entry name" value="Transposase_8"/>
</dbReference>
<dbReference type="RefSeq" id="WP_090271387.1">
    <property type="nucleotide sequence ID" value="NZ_FOEP01000024.1"/>
</dbReference>
<proteinExistence type="inferred from homology"/>
<dbReference type="AlphaFoldDB" id="A0A1H9L6W0"/>
<name>A0A1H9L6W0_9RHOB</name>
<comment type="similarity">
    <text evidence="1">Belongs to the transposase 8 family.</text>
</comment>
<dbReference type="GO" id="GO:0006313">
    <property type="term" value="P:DNA transposition"/>
    <property type="evidence" value="ECO:0007669"/>
    <property type="project" value="InterPro"/>
</dbReference>
<reference evidence="2 3" key="1">
    <citation type="submission" date="2016-10" db="EMBL/GenBank/DDBJ databases">
        <authorList>
            <person name="de Groot N.N."/>
        </authorList>
    </citation>
    <scope>NUCLEOTIDE SEQUENCE [LARGE SCALE GENOMIC DNA]</scope>
    <source>
        <strain evidence="2 3">DSM 22007</strain>
    </source>
</reference>
<organism evidence="2 3">
    <name type="scientific">Thalassovita taeanensis</name>
    <dbReference type="NCBI Taxonomy" id="657014"/>
    <lineage>
        <taxon>Bacteria</taxon>
        <taxon>Pseudomonadati</taxon>
        <taxon>Pseudomonadota</taxon>
        <taxon>Alphaproteobacteria</taxon>
        <taxon>Rhodobacterales</taxon>
        <taxon>Roseobacteraceae</taxon>
        <taxon>Thalassovita</taxon>
    </lineage>
</organism>
<dbReference type="InterPro" id="IPR036388">
    <property type="entry name" value="WH-like_DNA-bd_sf"/>
</dbReference>
<dbReference type="NCBIfam" id="NF047595">
    <property type="entry name" value="IS66_ISRel24_TnpA"/>
    <property type="match status" value="1"/>
</dbReference>
<dbReference type="Proteomes" id="UP000198634">
    <property type="component" value="Unassembled WGS sequence"/>
</dbReference>
<evidence type="ECO:0000256" key="1">
    <source>
        <dbReference type="ARBA" id="ARBA00009964"/>
    </source>
</evidence>
<evidence type="ECO:0000313" key="2">
    <source>
        <dbReference type="EMBL" id="SER07100.1"/>
    </source>
</evidence>